<feature type="transmembrane region" description="Helical" evidence="7">
    <location>
        <begin position="162"/>
        <end position="187"/>
    </location>
</feature>
<dbReference type="AlphaFoldDB" id="K1JJF1"/>
<dbReference type="PATRIC" id="fig|742823.3.peg.2152"/>
<dbReference type="eggNOG" id="COG1280">
    <property type="taxonomic scope" value="Bacteria"/>
</dbReference>
<dbReference type="Pfam" id="PF01810">
    <property type="entry name" value="LysE"/>
    <property type="match status" value="1"/>
</dbReference>
<evidence type="ECO:0000313" key="9">
    <source>
        <dbReference type="Proteomes" id="UP000005835"/>
    </source>
</evidence>
<keyword evidence="5 7" id="KW-1133">Transmembrane helix</keyword>
<feature type="transmembrane region" description="Helical" evidence="7">
    <location>
        <begin position="128"/>
        <end position="150"/>
    </location>
</feature>
<dbReference type="InterPro" id="IPR001123">
    <property type="entry name" value="LeuE-type"/>
</dbReference>
<keyword evidence="4 7" id="KW-0812">Transmembrane</keyword>
<evidence type="ECO:0000256" key="7">
    <source>
        <dbReference type="SAM" id="Phobius"/>
    </source>
</evidence>
<dbReference type="NCBIfam" id="NF008201">
    <property type="entry name" value="PRK10958.1"/>
    <property type="match status" value="1"/>
</dbReference>
<dbReference type="PIRSF" id="PIRSF006324">
    <property type="entry name" value="LeuE"/>
    <property type="match status" value="1"/>
</dbReference>
<dbReference type="GO" id="GO:0015190">
    <property type="term" value="F:L-leucine transmembrane transporter activity"/>
    <property type="evidence" value="ECO:0007669"/>
    <property type="project" value="TreeGrafter"/>
</dbReference>
<evidence type="ECO:0000256" key="2">
    <source>
        <dbReference type="ARBA" id="ARBA00007928"/>
    </source>
</evidence>
<keyword evidence="6 7" id="KW-0472">Membrane</keyword>
<dbReference type="GO" id="GO:0005886">
    <property type="term" value="C:plasma membrane"/>
    <property type="evidence" value="ECO:0007669"/>
    <property type="project" value="UniProtKB-SubCell"/>
</dbReference>
<dbReference type="GO" id="GO:0015820">
    <property type="term" value="P:L-leucine transport"/>
    <property type="evidence" value="ECO:0007669"/>
    <property type="project" value="TreeGrafter"/>
</dbReference>
<dbReference type="PANTHER" id="PTHR30086">
    <property type="entry name" value="ARGININE EXPORTER PROTEIN ARGO"/>
    <property type="match status" value="1"/>
</dbReference>
<keyword evidence="3" id="KW-1003">Cell membrane</keyword>
<evidence type="ECO:0000256" key="5">
    <source>
        <dbReference type="ARBA" id="ARBA00022989"/>
    </source>
</evidence>
<proteinExistence type="inferred from homology"/>
<feature type="transmembrane region" description="Helical" evidence="7">
    <location>
        <begin position="12"/>
        <end position="32"/>
    </location>
</feature>
<evidence type="ECO:0000256" key="4">
    <source>
        <dbReference type="ARBA" id="ARBA00022692"/>
    </source>
</evidence>
<comment type="similarity">
    <text evidence="2">Belongs to the Rht family.</text>
</comment>
<comment type="caution">
    <text evidence="8">The sequence shown here is derived from an EMBL/GenBank/DDBJ whole genome shotgun (WGS) entry which is preliminary data.</text>
</comment>
<dbReference type="HOGENOM" id="CLU_079569_3_1_4"/>
<comment type="subcellular location">
    <subcellularLocation>
        <location evidence="1">Cell membrane</location>
        <topology evidence="1">Multi-pass membrane protein</topology>
    </subcellularLocation>
</comment>
<evidence type="ECO:0008006" key="10">
    <source>
        <dbReference type="Google" id="ProtNLM"/>
    </source>
</evidence>
<protein>
    <recommendedName>
        <fullName evidence="10">Homoserine/Threonine efflux protein</fullName>
    </recommendedName>
</protein>
<evidence type="ECO:0000256" key="6">
    <source>
        <dbReference type="ARBA" id="ARBA00023136"/>
    </source>
</evidence>
<sequence>MLETFGILNIWAYALGALIIVMIPGPNTLFVLKTSIVDGRRAGFTAAAGVFTGDAVLVFLAYLGIAALVLAHPEVFFWLKILGAAYLAWLGGKAIHATFFAKKAEKAEGESEVVVKKSRSLVKVYRNALALSLTNPKSILFYVSFFVQFIDPAFDNPAISYTILALILECFSMAWMTLLITAGADLLKFFGRRPSVAKLGNTAMGSMFLLFASKLALDA</sequence>
<evidence type="ECO:0000256" key="1">
    <source>
        <dbReference type="ARBA" id="ARBA00004651"/>
    </source>
</evidence>
<gene>
    <name evidence="8" type="ORF">HMPREF9465_02142</name>
</gene>
<name>K1JJF1_9BURK</name>
<dbReference type="OrthoDB" id="9804822at2"/>
<dbReference type="PANTHER" id="PTHR30086:SF15">
    <property type="entry name" value="LEUCINE EFFLUX PROTEIN"/>
    <property type="match status" value="1"/>
</dbReference>
<evidence type="ECO:0000313" key="8">
    <source>
        <dbReference type="EMBL" id="EKB30251.1"/>
    </source>
</evidence>
<evidence type="ECO:0000256" key="3">
    <source>
        <dbReference type="ARBA" id="ARBA00022475"/>
    </source>
</evidence>
<dbReference type="RefSeq" id="WP_005436954.1">
    <property type="nucleotide sequence ID" value="NZ_JH815520.1"/>
</dbReference>
<feature type="transmembrane region" description="Helical" evidence="7">
    <location>
        <begin position="75"/>
        <end position="92"/>
    </location>
</feature>
<feature type="transmembrane region" description="Helical" evidence="7">
    <location>
        <begin position="44"/>
        <end position="69"/>
    </location>
</feature>
<accession>K1JJF1</accession>
<dbReference type="EMBL" id="ADMG01000048">
    <property type="protein sequence ID" value="EKB30251.1"/>
    <property type="molecule type" value="Genomic_DNA"/>
</dbReference>
<dbReference type="Proteomes" id="UP000005835">
    <property type="component" value="Unassembled WGS sequence"/>
</dbReference>
<reference evidence="8 9" key="1">
    <citation type="submission" date="2012-05" db="EMBL/GenBank/DDBJ databases">
        <title>The Genome Sequence of Sutterella wadsworthensis 2_1_59BFAA.</title>
        <authorList>
            <consortium name="The Broad Institute Genome Sequencing Platform"/>
            <person name="Earl A."/>
            <person name="Ward D."/>
            <person name="Feldgarden M."/>
            <person name="Gevers D."/>
            <person name="Daigneault M."/>
            <person name="Strauss J."/>
            <person name="Allen-Vercoe E."/>
            <person name="Walker B."/>
            <person name="Young S.K."/>
            <person name="Zeng Q."/>
            <person name="Gargeya S."/>
            <person name="Fitzgerald M."/>
            <person name="Haas B."/>
            <person name="Abouelleil A."/>
            <person name="Alvarado L."/>
            <person name="Arachchi H.M."/>
            <person name="Berlin A.M."/>
            <person name="Chapman S.B."/>
            <person name="Goldberg J."/>
            <person name="Griggs A."/>
            <person name="Gujja S."/>
            <person name="Hansen M."/>
            <person name="Howarth C."/>
            <person name="Imamovic A."/>
            <person name="Larimer J."/>
            <person name="McCowen C."/>
            <person name="Montmayeur A."/>
            <person name="Murphy C."/>
            <person name="Neiman D."/>
            <person name="Pearson M."/>
            <person name="Priest M."/>
            <person name="Roberts A."/>
            <person name="Saif S."/>
            <person name="Shea T."/>
            <person name="Sisk P."/>
            <person name="Sykes S."/>
            <person name="Wortman J."/>
            <person name="Nusbaum C."/>
            <person name="Birren B."/>
        </authorList>
    </citation>
    <scope>NUCLEOTIDE SEQUENCE [LARGE SCALE GENOMIC DNA]</scope>
    <source>
        <strain evidence="8 9">2_1_59BFAA</strain>
    </source>
</reference>
<keyword evidence="9" id="KW-1185">Reference proteome</keyword>
<organism evidence="8 9">
    <name type="scientific">Sutterella wadsworthensis 2_1_59BFAA</name>
    <dbReference type="NCBI Taxonomy" id="742823"/>
    <lineage>
        <taxon>Bacteria</taxon>
        <taxon>Pseudomonadati</taxon>
        <taxon>Pseudomonadota</taxon>
        <taxon>Betaproteobacteria</taxon>
        <taxon>Burkholderiales</taxon>
        <taxon>Sutterellaceae</taxon>
        <taxon>Sutterella</taxon>
    </lineage>
</organism>